<feature type="compositionally biased region" description="Basic and acidic residues" evidence="1">
    <location>
        <begin position="572"/>
        <end position="591"/>
    </location>
</feature>
<feature type="compositionally biased region" description="Pro residues" evidence="1">
    <location>
        <begin position="487"/>
        <end position="501"/>
    </location>
</feature>
<accession>W7U472</accession>
<feature type="region of interest" description="Disordered" evidence="1">
    <location>
        <begin position="279"/>
        <end position="524"/>
    </location>
</feature>
<feature type="region of interest" description="Disordered" evidence="1">
    <location>
        <begin position="536"/>
        <end position="593"/>
    </location>
</feature>
<evidence type="ECO:0000313" key="3">
    <source>
        <dbReference type="Proteomes" id="UP000019335"/>
    </source>
</evidence>
<dbReference type="OrthoDB" id="10501142at2759"/>
<dbReference type="Proteomes" id="UP000019335">
    <property type="component" value="Chromosome 6"/>
</dbReference>
<name>W7U472_9STRA</name>
<feature type="compositionally biased region" description="Basic residues" evidence="1">
    <location>
        <begin position="118"/>
        <end position="132"/>
    </location>
</feature>
<comment type="caution">
    <text evidence="2">The sequence shown here is derived from an EMBL/GenBank/DDBJ whole genome shotgun (WGS) entry which is preliminary data.</text>
</comment>
<protein>
    <submittedName>
        <fullName evidence="2">Uncharacterized protein</fullName>
    </submittedName>
</protein>
<feature type="compositionally biased region" description="Pro residues" evidence="1">
    <location>
        <begin position="47"/>
        <end position="63"/>
    </location>
</feature>
<evidence type="ECO:0000313" key="2">
    <source>
        <dbReference type="EMBL" id="EWM27489.1"/>
    </source>
</evidence>
<feature type="compositionally biased region" description="Low complexity" evidence="1">
    <location>
        <begin position="362"/>
        <end position="374"/>
    </location>
</feature>
<keyword evidence="3" id="KW-1185">Reference proteome</keyword>
<gene>
    <name evidence="2" type="ORF">Naga_100099g1</name>
</gene>
<feature type="compositionally biased region" description="Gly residues" evidence="1">
    <location>
        <begin position="166"/>
        <end position="179"/>
    </location>
</feature>
<dbReference type="AlphaFoldDB" id="W7U472"/>
<feature type="compositionally biased region" description="Low complexity" evidence="1">
    <location>
        <begin position="502"/>
        <end position="524"/>
    </location>
</feature>
<feature type="region of interest" description="Disordered" evidence="1">
    <location>
        <begin position="1"/>
        <end position="250"/>
    </location>
</feature>
<proteinExistence type="predicted"/>
<feature type="compositionally biased region" description="Low complexity" evidence="1">
    <location>
        <begin position="444"/>
        <end position="460"/>
    </location>
</feature>
<reference evidence="2 3" key="1">
    <citation type="journal article" date="2014" name="Mol. Plant">
        <title>Chromosome Scale Genome Assembly and Transcriptome Profiling of Nannochloropsis gaditana in Nitrogen Depletion.</title>
        <authorList>
            <person name="Corteggiani Carpinelli E."/>
            <person name="Telatin A."/>
            <person name="Vitulo N."/>
            <person name="Forcato C."/>
            <person name="D'Angelo M."/>
            <person name="Schiavon R."/>
            <person name="Vezzi A."/>
            <person name="Giacometti G.M."/>
            <person name="Morosinotto T."/>
            <person name="Valle G."/>
        </authorList>
    </citation>
    <scope>NUCLEOTIDE SEQUENCE [LARGE SCALE GENOMIC DNA]</scope>
    <source>
        <strain evidence="2 3">B-31</strain>
    </source>
</reference>
<feature type="compositionally biased region" description="Polar residues" evidence="1">
    <location>
        <begin position="295"/>
        <end position="331"/>
    </location>
</feature>
<evidence type="ECO:0000256" key="1">
    <source>
        <dbReference type="SAM" id="MobiDB-lite"/>
    </source>
</evidence>
<sequence>MGTAAAAAAEKPEEEAPTADTCPTEMDCADAGAFLPSSSPSGSSIDPSPPVPPSLPPAAPPPAATGIDPGTGKSQGESNGAIHRDGRGLSESRAPSAGKSHPRASGVTRRAMGVLQPHRPRHPQHPSHHPHYPYHAQHLVRGSTGPLPPQGPFAATSLPPPSRRGQGIGGRSGEGGRGSGTSPSSASLVHAHSPRDPRQGQRPQARHPCRQPQPMPAADVRAGPLRPTPLPEADYRLAGPHEAASSKSHTSALSFVVPQAGATGGLSVSWSSVAAGGALGRAGRQEGQRLLQPQAHRQQQPTAKTHRGGSSTSKGQEWPQSGTVAALSSHSHLLGAPQPSRSPHVQAAGPTPKHPVRPLTPPASSAPVASGAYANGRGGGIRTSVAGTLSSLPSSSPPSPPFLPQRASPLAAAGAYSPRRGREGEPATSLGHGMPGDRESEAGSANTSPASFSSSSSTRSCLGPPPLYTFYLEDGPGMGPSLSPAPASTPAPPLRIPPPCSISPSTPSTTSSPFSASSPPSSASVTLASSLAYGFQDANGMGHASGSSSAPLSPVVWSKTPSLGSPDIARGVCEEQREGGREGGGGKDAQRANEALEMSMMSIANQISTSILDF</sequence>
<feature type="compositionally biased region" description="Low complexity" evidence="1">
    <location>
        <begin position="35"/>
        <end position="46"/>
    </location>
</feature>
<organism evidence="2 3">
    <name type="scientific">Nannochloropsis gaditana</name>
    <dbReference type="NCBI Taxonomy" id="72520"/>
    <lineage>
        <taxon>Eukaryota</taxon>
        <taxon>Sar</taxon>
        <taxon>Stramenopiles</taxon>
        <taxon>Ochrophyta</taxon>
        <taxon>Eustigmatophyceae</taxon>
        <taxon>Eustigmatales</taxon>
        <taxon>Monodopsidaceae</taxon>
        <taxon>Nannochloropsis</taxon>
    </lineage>
</organism>
<dbReference type="EMBL" id="AZIL01000433">
    <property type="protein sequence ID" value="EWM27489.1"/>
    <property type="molecule type" value="Genomic_DNA"/>
</dbReference>